<feature type="domain" description="RNase H type-1" evidence="1">
    <location>
        <begin position="3"/>
        <end position="114"/>
    </location>
</feature>
<dbReference type="AlphaFoldDB" id="A0A7J9GJ95"/>
<feature type="non-terminal residue" evidence="2">
    <location>
        <position position="1"/>
    </location>
</feature>
<dbReference type="Proteomes" id="UP000593560">
    <property type="component" value="Unassembled WGS sequence"/>
</dbReference>
<feature type="non-terminal residue" evidence="2">
    <location>
        <position position="119"/>
    </location>
</feature>
<name>A0A7J9GJ95_9ROSI</name>
<evidence type="ECO:0000313" key="3">
    <source>
        <dbReference type="Proteomes" id="UP000593560"/>
    </source>
</evidence>
<comment type="caution">
    <text evidence="2">The sequence shown here is derived from an EMBL/GenBank/DDBJ whole genome shotgun (WGS) entry which is preliminary data.</text>
</comment>
<proteinExistence type="predicted"/>
<accession>A0A7J9GJ95</accession>
<dbReference type="GO" id="GO:0003676">
    <property type="term" value="F:nucleic acid binding"/>
    <property type="evidence" value="ECO:0007669"/>
    <property type="project" value="InterPro"/>
</dbReference>
<dbReference type="InterPro" id="IPR002156">
    <property type="entry name" value="RNaseH_domain"/>
</dbReference>
<gene>
    <name evidence="2" type="ORF">Gohar_008313</name>
</gene>
<dbReference type="EMBL" id="JABFAD010000005">
    <property type="protein sequence ID" value="MBA0797636.1"/>
    <property type="molecule type" value="Genomic_DNA"/>
</dbReference>
<evidence type="ECO:0000313" key="2">
    <source>
        <dbReference type="EMBL" id="MBA0797636.1"/>
    </source>
</evidence>
<dbReference type="OrthoDB" id="987919at2759"/>
<keyword evidence="3" id="KW-1185">Reference proteome</keyword>
<dbReference type="Gene3D" id="3.30.420.10">
    <property type="entry name" value="Ribonuclease H-like superfamily/Ribonuclease H"/>
    <property type="match status" value="1"/>
</dbReference>
<reference evidence="2 3" key="1">
    <citation type="journal article" date="2019" name="Genome Biol. Evol.">
        <title>Insights into the evolution of the New World diploid cottons (Gossypium, subgenus Houzingenia) based on genome sequencing.</title>
        <authorList>
            <person name="Grover C.E."/>
            <person name="Arick M.A. 2nd"/>
            <person name="Thrash A."/>
            <person name="Conover J.L."/>
            <person name="Sanders W.S."/>
            <person name="Peterson D.G."/>
            <person name="Frelichowski J.E."/>
            <person name="Scheffler J.A."/>
            <person name="Scheffler B.E."/>
            <person name="Wendel J.F."/>
        </authorList>
    </citation>
    <scope>NUCLEOTIDE SEQUENCE [LARGE SCALE GENOMIC DNA]</scope>
    <source>
        <strain evidence="2">0</strain>
        <tissue evidence="2">Leaf</tissue>
    </source>
</reference>
<sequence>FNVCVIANEDRARCGGVLREKEGVARALFSGSVAANDTDLVALGVFLAMKWKLKDSLFIELGLMVVFYWCANKSMKPWSLQATFADIERDIDKVGNVVFSMAEKNGNEMAYSLAIAGIN</sequence>
<dbReference type="Pfam" id="PF13456">
    <property type="entry name" value="RVT_3"/>
    <property type="match status" value="1"/>
</dbReference>
<evidence type="ECO:0000259" key="1">
    <source>
        <dbReference type="Pfam" id="PF13456"/>
    </source>
</evidence>
<organism evidence="2 3">
    <name type="scientific">Gossypium harknessii</name>
    <dbReference type="NCBI Taxonomy" id="34285"/>
    <lineage>
        <taxon>Eukaryota</taxon>
        <taxon>Viridiplantae</taxon>
        <taxon>Streptophyta</taxon>
        <taxon>Embryophyta</taxon>
        <taxon>Tracheophyta</taxon>
        <taxon>Spermatophyta</taxon>
        <taxon>Magnoliopsida</taxon>
        <taxon>eudicotyledons</taxon>
        <taxon>Gunneridae</taxon>
        <taxon>Pentapetalae</taxon>
        <taxon>rosids</taxon>
        <taxon>malvids</taxon>
        <taxon>Malvales</taxon>
        <taxon>Malvaceae</taxon>
        <taxon>Malvoideae</taxon>
        <taxon>Gossypium</taxon>
    </lineage>
</organism>
<dbReference type="GO" id="GO:0004523">
    <property type="term" value="F:RNA-DNA hybrid ribonuclease activity"/>
    <property type="evidence" value="ECO:0007669"/>
    <property type="project" value="InterPro"/>
</dbReference>
<dbReference type="InterPro" id="IPR036397">
    <property type="entry name" value="RNaseH_sf"/>
</dbReference>
<protein>
    <recommendedName>
        <fullName evidence="1">RNase H type-1 domain-containing protein</fullName>
    </recommendedName>
</protein>